<dbReference type="PANTHER" id="PTHR43598:SF1">
    <property type="entry name" value="FORMATE DEHYDROGENASE-O MAJOR SUBUNIT"/>
    <property type="match status" value="1"/>
</dbReference>
<evidence type="ECO:0000259" key="12">
    <source>
        <dbReference type="PROSITE" id="PS51669"/>
    </source>
</evidence>
<evidence type="ECO:0000256" key="9">
    <source>
        <dbReference type="ARBA" id="ARBA00023002"/>
    </source>
</evidence>
<dbReference type="Gene3D" id="3.40.50.740">
    <property type="match status" value="1"/>
</dbReference>
<evidence type="ECO:0000256" key="1">
    <source>
        <dbReference type="ARBA" id="ARBA00001942"/>
    </source>
</evidence>
<dbReference type="PROSITE" id="PS00551">
    <property type="entry name" value="MOLYBDOPTERIN_PROK_1"/>
    <property type="match status" value="1"/>
</dbReference>
<dbReference type="SUPFAM" id="SSF53706">
    <property type="entry name" value="Formate dehydrogenase/DMSO reductase, domains 1-3"/>
    <property type="match status" value="1"/>
</dbReference>
<evidence type="ECO:0000256" key="8">
    <source>
        <dbReference type="ARBA" id="ARBA00022729"/>
    </source>
</evidence>
<keyword evidence="5" id="KW-0004">4Fe-4S</keyword>
<dbReference type="InterPro" id="IPR006657">
    <property type="entry name" value="MoPterin_dinucl-bd_dom"/>
</dbReference>
<dbReference type="PROSITE" id="PS51318">
    <property type="entry name" value="TAT"/>
    <property type="match status" value="1"/>
</dbReference>
<keyword evidence="8" id="KW-0732">Signal</keyword>
<dbReference type="Pfam" id="PF04879">
    <property type="entry name" value="Molybdop_Fe4S4"/>
    <property type="match status" value="1"/>
</dbReference>
<dbReference type="CDD" id="cd02792">
    <property type="entry name" value="MopB_CT_Formate-Dh-Na-like"/>
    <property type="match status" value="1"/>
</dbReference>
<keyword evidence="9" id="KW-0560">Oxidoreductase</keyword>
<dbReference type="InterPro" id="IPR006311">
    <property type="entry name" value="TAT_signal"/>
</dbReference>
<dbReference type="PIRSF" id="PIRSF036643">
    <property type="entry name" value="FDH_alpha"/>
    <property type="match status" value="1"/>
</dbReference>
<organism evidence="13 14">
    <name type="scientific">Noviherbaspirillum aridicola</name>
    <dbReference type="NCBI Taxonomy" id="2849687"/>
    <lineage>
        <taxon>Bacteria</taxon>
        <taxon>Pseudomonadati</taxon>
        <taxon>Pseudomonadota</taxon>
        <taxon>Betaproteobacteria</taxon>
        <taxon>Burkholderiales</taxon>
        <taxon>Oxalobacteraceae</taxon>
        <taxon>Noviherbaspirillum</taxon>
    </lineage>
</organism>
<dbReference type="InterPro" id="IPR006963">
    <property type="entry name" value="Mopterin_OxRdtase_4Fe-4S_dom"/>
</dbReference>
<comment type="similarity">
    <text evidence="4">Belongs to the prokaryotic molybdopterin-containing oxidoreductase family.</text>
</comment>
<comment type="cofactor">
    <cofactor evidence="2">
        <name>[4Fe-4S] cluster</name>
        <dbReference type="ChEBI" id="CHEBI:49883"/>
    </cofactor>
</comment>
<dbReference type="Pfam" id="PF00384">
    <property type="entry name" value="Molybdopterin"/>
    <property type="match status" value="1"/>
</dbReference>
<gene>
    <name evidence="13" type="primary">fdhA_1</name>
    <name evidence="13" type="ORF">NCCP691_02630</name>
</gene>
<keyword evidence="7" id="KW-0479">Metal-binding</keyword>
<accession>A0ABQ4PZF9</accession>
<evidence type="ECO:0000256" key="2">
    <source>
        <dbReference type="ARBA" id="ARBA00001966"/>
    </source>
</evidence>
<sequence>MTLLKRKEGSAARTGTSRLAGTFERLAATTATVDRRGFLIRAGLTAGAGLIARELPLNVIAPAAAAENVQTPAPGKTELKHTVCSHCSVGCSVDAIVQNGVWVRQETAFDSPINMGAHCAKGASVREHGHGEHRLRYPMKLVNGKYQRISWDQAIAEVGDRLLQIREQAGQDAVFWIGSSKHNNEQAYLLRKFVSMWGSNNTDHQARICHSTTVAGVAQTYGYGAMTNSFNDLHHSKAVLFIGSNPAEAHPISMLHFLHAKELGAKMIVVDPRFTRTARFAHHYVRIRPGTDIALVWGILWHIFENGWEDREYIAARTHGMDEVRKEVAKWTPEKVSEVTGVPEAAVRTAAEMLAKNRPSSVVWCMGVTQHHVGTANVRTLSILQLALGNIGIAGGGANIYRGHDNVQGATDVGPNPDSLPGYYGVAEAAWKHFAAVWGVDYEWLLSRFASKAMMEKPGTTVSRWFDGVLEKNEFVDQPSNLRAVVFWGHAPNSQTRLPDMKAAMQKLDMLVVIDPYPTMTAAMHGRKDGVYLLPATTQFETQGSCTASNRSIQWRERVIQPLFECKTDHEIMYLFAKKFGFANEMCKNIKVVNNEPVIEDILREINRSCWTIGYTGCSPERLKLHMHNKHTFNPTTLRAESGPCKGDYYGLPWPCWGTPEMKHPGTPILYDLSKPVAEGGLPFRANWGVAYKGDSLLAADGSATADSEIDTGYPEFDHVFLKRLGWWQELTPEEQAQAEGKNWKTDLSGGIIRVAIKHGCAPFGNARARCNVWNFPDPVPVHREPLMSPRRDLVQKYPTYDDKAAFWRLPTLYKSVQAVDFSKDYPLIMTSGRLVEYEGGGDETRSNPWLAELQQAMFVEISPQDALNIGVQSKEFVWVETPTGARLKVYAMVTPRVPQGTVWMPYHFGGWWMGEDLREHYPEGAAPIVLGEAANTGWTYGYDVVTMMQETKVSLCRVVRT</sequence>
<comment type="cofactor">
    <cofactor evidence="1">
        <name>Mo-bis(molybdopterin guanine dinucleotide)</name>
        <dbReference type="ChEBI" id="CHEBI:60539"/>
    </cofactor>
</comment>
<evidence type="ECO:0000256" key="10">
    <source>
        <dbReference type="ARBA" id="ARBA00023004"/>
    </source>
</evidence>
<reference evidence="13 14" key="1">
    <citation type="journal article" date="2022" name="Int. J. Syst. Evol. Microbiol.">
        <title>Noviherbaspirillum aridicola sp. nov., isolated from an arid soil in Pakistan.</title>
        <authorList>
            <person name="Khan I.U."/>
            <person name="Saqib M."/>
            <person name="Amin A."/>
            <person name="Hussain F."/>
            <person name="Li L."/>
            <person name="Liu Y.H."/>
            <person name="Fang B.Z."/>
            <person name="Ahmed I."/>
            <person name="Li W.J."/>
        </authorList>
    </citation>
    <scope>NUCLEOTIDE SEQUENCE [LARGE SCALE GENOMIC DNA]</scope>
    <source>
        <strain evidence="13 14">NCCP-691</strain>
    </source>
</reference>
<evidence type="ECO:0000313" key="13">
    <source>
        <dbReference type="EMBL" id="GIZ50249.1"/>
    </source>
</evidence>
<dbReference type="PROSITE" id="PS51669">
    <property type="entry name" value="4FE4S_MOW_BIS_MGD"/>
    <property type="match status" value="1"/>
</dbReference>
<protein>
    <submittedName>
        <fullName evidence="13">Formate dehydrogenase</fullName>
    </submittedName>
</protein>
<dbReference type="SUPFAM" id="SSF50692">
    <property type="entry name" value="ADC-like"/>
    <property type="match status" value="1"/>
</dbReference>
<dbReference type="Gene3D" id="2.20.25.90">
    <property type="entry name" value="ADC-like domains"/>
    <property type="match status" value="1"/>
</dbReference>
<name>A0ABQ4PZF9_9BURK</name>
<evidence type="ECO:0000256" key="11">
    <source>
        <dbReference type="ARBA" id="ARBA00023014"/>
    </source>
</evidence>
<dbReference type="SMART" id="SM00926">
    <property type="entry name" value="Molybdop_Fe4S4"/>
    <property type="match status" value="1"/>
</dbReference>
<keyword evidence="14" id="KW-1185">Reference proteome</keyword>
<evidence type="ECO:0000256" key="5">
    <source>
        <dbReference type="ARBA" id="ARBA00022485"/>
    </source>
</evidence>
<feature type="domain" description="4Fe-4S Mo/W bis-MGD-type" evidence="12">
    <location>
        <begin position="77"/>
        <end position="133"/>
    </location>
</feature>
<dbReference type="Pfam" id="PF01568">
    <property type="entry name" value="Molydop_binding"/>
    <property type="match status" value="1"/>
</dbReference>
<dbReference type="PANTHER" id="PTHR43598">
    <property type="entry name" value="TUNGSTEN-CONTAINING FORMYLMETHANOFURAN DEHYDROGENASE 2 SUBUNIT B"/>
    <property type="match status" value="1"/>
</dbReference>
<evidence type="ECO:0000256" key="7">
    <source>
        <dbReference type="ARBA" id="ARBA00022723"/>
    </source>
</evidence>
<comment type="subcellular location">
    <subcellularLocation>
        <location evidence="3">Cell envelope</location>
    </subcellularLocation>
</comment>
<dbReference type="Gene3D" id="3.40.228.10">
    <property type="entry name" value="Dimethylsulfoxide Reductase, domain 2"/>
    <property type="match status" value="1"/>
</dbReference>
<dbReference type="Proteomes" id="UP000887222">
    <property type="component" value="Unassembled WGS sequence"/>
</dbReference>
<evidence type="ECO:0000313" key="14">
    <source>
        <dbReference type="Proteomes" id="UP000887222"/>
    </source>
</evidence>
<keyword evidence="11" id="KW-0411">Iron-sulfur</keyword>
<evidence type="ECO:0000256" key="4">
    <source>
        <dbReference type="ARBA" id="ARBA00010312"/>
    </source>
</evidence>
<keyword evidence="10" id="KW-0408">Iron</keyword>
<dbReference type="EMBL" id="BPMK01000001">
    <property type="protein sequence ID" value="GIZ50249.1"/>
    <property type="molecule type" value="Genomic_DNA"/>
</dbReference>
<evidence type="ECO:0000256" key="3">
    <source>
        <dbReference type="ARBA" id="ARBA00004196"/>
    </source>
</evidence>
<keyword evidence="6" id="KW-0500">Molybdenum</keyword>
<dbReference type="Gene3D" id="2.40.40.20">
    <property type="match status" value="1"/>
</dbReference>
<comment type="caution">
    <text evidence="13">The sequence shown here is derived from an EMBL/GenBank/DDBJ whole genome shotgun (WGS) entry which is preliminary data.</text>
</comment>
<evidence type="ECO:0000256" key="6">
    <source>
        <dbReference type="ARBA" id="ARBA00022505"/>
    </source>
</evidence>
<dbReference type="InterPro" id="IPR027467">
    <property type="entry name" value="MopterinOxRdtase_cofactor_BS"/>
</dbReference>
<proteinExistence type="inferred from homology"/>
<dbReference type="InterPro" id="IPR009010">
    <property type="entry name" value="Asp_de-COase-like_dom_sf"/>
</dbReference>
<dbReference type="RefSeq" id="WP_220806424.1">
    <property type="nucleotide sequence ID" value="NZ_BPMK01000001.1"/>
</dbReference>
<dbReference type="InterPro" id="IPR006656">
    <property type="entry name" value="Mopterin_OxRdtase"/>
</dbReference>